<keyword evidence="3" id="KW-1185">Reference proteome</keyword>
<dbReference type="Proteomes" id="UP000400924">
    <property type="component" value="Unassembled WGS sequence"/>
</dbReference>
<dbReference type="EMBL" id="VJZC01000405">
    <property type="protein sequence ID" value="MPY62377.1"/>
    <property type="molecule type" value="Genomic_DNA"/>
</dbReference>
<organism evidence="2 3">
    <name type="scientific">Streptomyces spongiae</name>
    <dbReference type="NCBI Taxonomy" id="565072"/>
    <lineage>
        <taxon>Bacteria</taxon>
        <taxon>Bacillati</taxon>
        <taxon>Actinomycetota</taxon>
        <taxon>Actinomycetes</taxon>
        <taxon>Kitasatosporales</taxon>
        <taxon>Streptomycetaceae</taxon>
        <taxon>Streptomyces</taxon>
    </lineage>
</organism>
<dbReference type="InterPro" id="IPR007278">
    <property type="entry name" value="DUF397"/>
</dbReference>
<evidence type="ECO:0000313" key="3">
    <source>
        <dbReference type="Proteomes" id="UP000400924"/>
    </source>
</evidence>
<name>A0A5N8XSK7_9ACTN</name>
<dbReference type="AlphaFoldDB" id="A0A5N8XSK7"/>
<proteinExistence type="predicted"/>
<feature type="domain" description="DUF397" evidence="1">
    <location>
        <begin position="5"/>
        <end position="59"/>
    </location>
</feature>
<sequence length="63" mass="6756">MTSTLQWFKSSYSNSSGGECLEVAHEAELRATHIRDSKNPTGPTLAVSGEAWVAFLATVSLTL</sequence>
<evidence type="ECO:0000259" key="1">
    <source>
        <dbReference type="Pfam" id="PF04149"/>
    </source>
</evidence>
<comment type="caution">
    <text evidence="2">The sequence shown here is derived from an EMBL/GenBank/DDBJ whole genome shotgun (WGS) entry which is preliminary data.</text>
</comment>
<protein>
    <submittedName>
        <fullName evidence="2">DUF397 domain-containing protein</fullName>
    </submittedName>
</protein>
<dbReference type="Pfam" id="PF04149">
    <property type="entry name" value="DUF397"/>
    <property type="match status" value="1"/>
</dbReference>
<reference evidence="2 3" key="1">
    <citation type="submission" date="2019-07" db="EMBL/GenBank/DDBJ databases">
        <title>New species of Amycolatopsis and Streptomyces.</title>
        <authorList>
            <person name="Duangmal K."/>
            <person name="Teo W.F.A."/>
            <person name="Lipun K."/>
        </authorList>
    </citation>
    <scope>NUCLEOTIDE SEQUENCE [LARGE SCALE GENOMIC DNA]</scope>
    <source>
        <strain evidence="2 3">NBRC 106415</strain>
    </source>
</reference>
<dbReference type="RefSeq" id="WP_322726044.1">
    <property type="nucleotide sequence ID" value="NZ_VJZC01000405.1"/>
</dbReference>
<evidence type="ECO:0000313" key="2">
    <source>
        <dbReference type="EMBL" id="MPY62377.1"/>
    </source>
</evidence>
<gene>
    <name evidence="2" type="ORF">FNH08_36090</name>
</gene>
<accession>A0A5N8XSK7</accession>